<evidence type="ECO:0000313" key="2">
    <source>
        <dbReference type="Proteomes" id="UP000241769"/>
    </source>
</evidence>
<dbReference type="EMBL" id="MDYQ01000025">
    <property type="protein sequence ID" value="PRP86914.1"/>
    <property type="molecule type" value="Genomic_DNA"/>
</dbReference>
<sequence>MTAQLNAAPQTPCQTNGVQSSNIHAHIITAMQEAMQIATPLLSRSAALIRQQSMTYQTCSPNHFGGEGCTEGGHQRELSDLVWAEIFSKYVDGYNKQESEKTIQPLGKNKALEKLYTWPFLATASAGASEWE</sequence>
<protein>
    <submittedName>
        <fullName evidence="1">Uncharacterized protein</fullName>
    </submittedName>
</protein>
<dbReference type="InParanoid" id="A0A2P6NSI0"/>
<reference evidence="1 2" key="1">
    <citation type="journal article" date="2018" name="Genome Biol. Evol.">
        <title>Multiple Roots of Fruiting Body Formation in Amoebozoa.</title>
        <authorList>
            <person name="Hillmann F."/>
            <person name="Forbes G."/>
            <person name="Novohradska S."/>
            <person name="Ferling I."/>
            <person name="Riege K."/>
            <person name="Groth M."/>
            <person name="Westermann M."/>
            <person name="Marz M."/>
            <person name="Spaller T."/>
            <person name="Winckler T."/>
            <person name="Schaap P."/>
            <person name="Glockner G."/>
        </authorList>
    </citation>
    <scope>NUCLEOTIDE SEQUENCE [LARGE SCALE GENOMIC DNA]</scope>
    <source>
        <strain evidence="1 2">Jena</strain>
    </source>
</reference>
<organism evidence="1 2">
    <name type="scientific">Planoprotostelium fungivorum</name>
    <dbReference type="NCBI Taxonomy" id="1890364"/>
    <lineage>
        <taxon>Eukaryota</taxon>
        <taxon>Amoebozoa</taxon>
        <taxon>Evosea</taxon>
        <taxon>Variosea</taxon>
        <taxon>Cavosteliida</taxon>
        <taxon>Cavosteliaceae</taxon>
        <taxon>Planoprotostelium</taxon>
    </lineage>
</organism>
<accession>A0A2P6NSI0</accession>
<evidence type="ECO:0000313" key="1">
    <source>
        <dbReference type="EMBL" id="PRP86914.1"/>
    </source>
</evidence>
<dbReference type="AlphaFoldDB" id="A0A2P6NSI0"/>
<gene>
    <name evidence="1" type="ORF">PROFUN_03662</name>
</gene>
<proteinExistence type="predicted"/>
<comment type="caution">
    <text evidence="1">The sequence shown here is derived from an EMBL/GenBank/DDBJ whole genome shotgun (WGS) entry which is preliminary data.</text>
</comment>
<dbReference type="Proteomes" id="UP000241769">
    <property type="component" value="Unassembled WGS sequence"/>
</dbReference>
<name>A0A2P6NSI0_9EUKA</name>
<keyword evidence="2" id="KW-1185">Reference proteome</keyword>